<evidence type="ECO:0000313" key="2">
    <source>
        <dbReference type="Proteomes" id="UP000251485"/>
    </source>
</evidence>
<name>A0A2X2DEU8_PROMI</name>
<protein>
    <submittedName>
        <fullName evidence="1">Uncharacterized protein</fullName>
    </submittedName>
</protein>
<dbReference type="EMBL" id="UAUE01000003">
    <property type="protein sequence ID" value="SPY94259.1"/>
    <property type="molecule type" value="Genomic_DNA"/>
</dbReference>
<proteinExistence type="predicted"/>
<reference evidence="1 2" key="1">
    <citation type="submission" date="2018-06" db="EMBL/GenBank/DDBJ databases">
        <authorList>
            <consortium name="Pathogen Informatics"/>
            <person name="Doyle S."/>
        </authorList>
    </citation>
    <scope>NUCLEOTIDE SEQUENCE [LARGE SCALE GENOMIC DNA]</scope>
    <source>
        <strain evidence="1 2">NCTC10975</strain>
    </source>
</reference>
<accession>A0A2X2DEU8</accession>
<organism evidence="1 2">
    <name type="scientific">Proteus mirabilis</name>
    <dbReference type="NCBI Taxonomy" id="584"/>
    <lineage>
        <taxon>Bacteria</taxon>
        <taxon>Pseudomonadati</taxon>
        <taxon>Pseudomonadota</taxon>
        <taxon>Gammaproteobacteria</taxon>
        <taxon>Enterobacterales</taxon>
        <taxon>Morganellaceae</taxon>
        <taxon>Proteus</taxon>
    </lineage>
</organism>
<dbReference type="RefSeq" id="WP_004247666.1">
    <property type="nucleotide sequence ID" value="NZ_CAXOHV010000007.1"/>
</dbReference>
<dbReference type="Proteomes" id="UP000251485">
    <property type="component" value="Unassembled WGS sequence"/>
</dbReference>
<gene>
    <name evidence="1" type="ORF">NCTC10975_00595</name>
</gene>
<evidence type="ECO:0000313" key="1">
    <source>
        <dbReference type="EMBL" id="SPY94259.1"/>
    </source>
</evidence>
<sequence length="187" mass="21749">MINKVYYLKSDLENYSSFIQNYPDGEESIIGRAMDQRWSKFTDDYTAISLELNSNDFGRKNYKFDFSSFLSPFMVFSEDALVSLSDILSSRGQVLPVKTESKRKKFVGYYPTNSLSGCFDRKNSVYREYPNGLMIEKPVLIKNNITDEYLFTIDEYISRIFVTDKFKQRVEDAGLTAFDFSVEIELS</sequence>
<dbReference type="KEGG" id="pvl:AOB99_06230"/>
<dbReference type="AlphaFoldDB" id="A0A2X2DEU8"/>